<dbReference type="RefSeq" id="XP_067755865.1">
    <property type="nucleotide sequence ID" value="XM_067899626.1"/>
</dbReference>
<evidence type="ECO:0000313" key="2">
    <source>
        <dbReference type="EMBL" id="KAG5500531.1"/>
    </source>
</evidence>
<feature type="region of interest" description="Disordered" evidence="1">
    <location>
        <begin position="410"/>
        <end position="451"/>
    </location>
</feature>
<dbReference type="AlphaFoldDB" id="A0A836ILM8"/>
<proteinExistence type="predicted"/>
<protein>
    <submittedName>
        <fullName evidence="2">Uncharacterized protein</fullName>
    </submittedName>
</protein>
<comment type="caution">
    <text evidence="2">The sequence shown here is derived from an EMBL/GenBank/DDBJ whole genome shotgun (WGS) entry which is preliminary data.</text>
</comment>
<accession>A0A836ILM8</accession>
<dbReference type="KEGG" id="phet:94289703"/>
<name>A0A836ILM8_9TRYP</name>
<dbReference type="Proteomes" id="UP000674318">
    <property type="component" value="Chromosome 28"/>
</dbReference>
<dbReference type="OrthoDB" id="272389at2759"/>
<evidence type="ECO:0000256" key="1">
    <source>
        <dbReference type="SAM" id="MobiDB-lite"/>
    </source>
</evidence>
<reference evidence="2 3" key="1">
    <citation type="submission" date="2021-02" db="EMBL/GenBank/DDBJ databases">
        <title>Porcisia hertigi Genome sequencing and assembly.</title>
        <authorList>
            <person name="Almutairi H."/>
            <person name="Gatherer D."/>
        </authorList>
    </citation>
    <scope>NUCLEOTIDE SEQUENCE [LARGE SCALE GENOMIC DNA]</scope>
    <source>
        <strain evidence="2 3">C119</strain>
    </source>
</reference>
<dbReference type="GeneID" id="94289703"/>
<organism evidence="2 3">
    <name type="scientific">Porcisia hertigi</name>
    <dbReference type="NCBI Taxonomy" id="2761500"/>
    <lineage>
        <taxon>Eukaryota</taxon>
        <taxon>Discoba</taxon>
        <taxon>Euglenozoa</taxon>
        <taxon>Kinetoplastea</taxon>
        <taxon>Metakinetoplastina</taxon>
        <taxon>Trypanosomatida</taxon>
        <taxon>Trypanosomatidae</taxon>
        <taxon>Leishmaniinae</taxon>
        <taxon>Porcisia</taxon>
    </lineage>
</organism>
<feature type="compositionally biased region" description="Low complexity" evidence="1">
    <location>
        <begin position="410"/>
        <end position="423"/>
    </location>
</feature>
<feature type="compositionally biased region" description="Acidic residues" evidence="1">
    <location>
        <begin position="442"/>
        <end position="451"/>
    </location>
</feature>
<gene>
    <name evidence="2" type="ORF">JKF63_03625</name>
</gene>
<sequence length="560" mass="60670">MRSRIPLSIVFSGEGRRHAIPHRTFRVVVHAADGGACASTDTDSAEEGVAFFRYLDSNDTRMPSHPHLSAYIHSAEEYETYVGEEVWHDACNAPKSALGQSPGKDASKAQSGAASCGAAPEAVAPVPSFSGVVKWVSNVFEEEDWASDGVVLCGRYVVADDGAWVVPSRSPSLYTTREVFLLMRNSSKFLHDVHAQMMDMKAAAKEGAGGGSLMLEFTLAKSLAGSGASEMRAILPYPLEFRPQARVWAVVDTAVSSPFTGIGQRVTDVCFPSLMAWTEVEHDSNFRSMQRRIEQAALLERTCIADPAFISRLVRSFYKEKNLAVAFDGVAEPQRSHPHLALFLTVDLHFDSPSLPIYVLSAKARVFEVADCTSATWAAVINAPQWQLWTPLLVDPDSACANNSSDDAAAANAGSADCGGDDSTQTAPFGAGEESGGARESGEEEEEAEEAEAVEALNFFRIFRGTRHWNHYVSAMVERIQRSRGGSTGSDDSNTPSRGVQHFCVIASESSDLVTCADTLTKRGLPLELMHPELLEANEEATAFLKMLRDGFLKRSEVSS</sequence>
<evidence type="ECO:0000313" key="3">
    <source>
        <dbReference type="Proteomes" id="UP000674318"/>
    </source>
</evidence>
<keyword evidence="3" id="KW-1185">Reference proteome</keyword>
<dbReference type="EMBL" id="JAFJZO010000028">
    <property type="protein sequence ID" value="KAG5500531.1"/>
    <property type="molecule type" value="Genomic_DNA"/>
</dbReference>